<dbReference type="RefSeq" id="WP_241913728.1">
    <property type="nucleotide sequence ID" value="NZ_CP093326.1"/>
</dbReference>
<dbReference type="Proteomes" id="UP000829069">
    <property type="component" value="Chromosome"/>
</dbReference>
<organism evidence="2 3">
    <name type="scientific">Arthrobacter sulfonylureivorans</name>
    <dbReference type="NCBI Taxonomy" id="2486855"/>
    <lineage>
        <taxon>Bacteria</taxon>
        <taxon>Bacillati</taxon>
        <taxon>Actinomycetota</taxon>
        <taxon>Actinomycetes</taxon>
        <taxon>Micrococcales</taxon>
        <taxon>Micrococcaceae</taxon>
        <taxon>Arthrobacter</taxon>
    </lineage>
</organism>
<evidence type="ECO:0000313" key="2">
    <source>
        <dbReference type="EMBL" id="UNK45531.1"/>
    </source>
</evidence>
<name>A0ABY3W6C1_9MICC</name>
<reference evidence="2 3" key="1">
    <citation type="submission" date="2022-03" db="EMBL/GenBank/DDBJ databases">
        <title>Isotopic signatures of nitrous oxide derived from detoxification processes.</title>
        <authorList>
            <person name="Behrendt U."/>
            <person name="Buchen C."/>
            <person name="Well R."/>
            <person name="Ulrich A."/>
            <person name="Rohe L."/>
            <person name="Kolb S."/>
            <person name="Schloter M."/>
            <person name="Horn M.A."/>
            <person name="Augustin J."/>
        </authorList>
    </citation>
    <scope>NUCLEOTIDE SEQUENCE [LARGE SCALE GENOMIC DNA]</scope>
    <source>
        <strain evidence="2 3">S4-C24</strain>
    </source>
</reference>
<feature type="region of interest" description="Disordered" evidence="1">
    <location>
        <begin position="59"/>
        <end position="135"/>
    </location>
</feature>
<proteinExistence type="predicted"/>
<accession>A0ABY3W6C1</accession>
<keyword evidence="3" id="KW-1185">Reference proteome</keyword>
<evidence type="ECO:0000313" key="3">
    <source>
        <dbReference type="Proteomes" id="UP000829069"/>
    </source>
</evidence>
<gene>
    <name evidence="2" type="ORF">MNQ99_16680</name>
</gene>
<sequence length="135" mass="13813">MKGKIMFGAGLALGFVLGSKSGRSAYDSLKTKSQELWHNPTVQDKVHEATDAVKDKAPGVAEQLTEAAKKAGSAAASKLPGKHGKDDVGTTVTDTVSDPALNDQTGQDWTDEGGAMPGRPATGGSDDLRPPGPGV</sequence>
<protein>
    <recommendedName>
        <fullName evidence="4">YtxH domain-containing protein</fullName>
    </recommendedName>
</protein>
<dbReference type="EMBL" id="CP093326">
    <property type="protein sequence ID" value="UNK45531.1"/>
    <property type="molecule type" value="Genomic_DNA"/>
</dbReference>
<dbReference type="Gene3D" id="6.10.140.1430">
    <property type="match status" value="1"/>
</dbReference>
<evidence type="ECO:0000256" key="1">
    <source>
        <dbReference type="SAM" id="MobiDB-lite"/>
    </source>
</evidence>
<evidence type="ECO:0008006" key="4">
    <source>
        <dbReference type="Google" id="ProtNLM"/>
    </source>
</evidence>
<feature type="compositionally biased region" description="Low complexity" evidence="1">
    <location>
        <begin position="89"/>
        <end position="98"/>
    </location>
</feature>